<evidence type="ECO:0000256" key="1">
    <source>
        <dbReference type="SAM" id="Phobius"/>
    </source>
</evidence>
<name>A0AA35ZN13_LACSI</name>
<feature type="transmembrane region" description="Helical" evidence="1">
    <location>
        <begin position="17"/>
        <end position="35"/>
    </location>
</feature>
<dbReference type="AlphaFoldDB" id="A0AA35ZN13"/>
<gene>
    <name evidence="3" type="ORF">LSALG_LOCUS34619</name>
</gene>
<keyword evidence="1" id="KW-1133">Transmembrane helix</keyword>
<sequence length="494" mass="58026">MWRAFARKNLVARTSQSLFSIFTLVCVFYILYIFLDDSNSTLTITKSIPNHLKEFGLNCFNGPMTTTCPTNYYPKQFKSTYQPPRLSPAPKTCPDYFRWIYEDLRPWISTGITLEMVERANRTANFRLVIINGRAYVEVYEKGFQSRDTFTLWGILQLLRRFPGKIPDLDLMFDCVDWPVIRSTDYTPGPNSISPPPLFRFCGDNNTFDIVFPDWSFWGWPETNVRPWERLSRDIVSANQRTPWKDRDRFAYWKGNPFVAGKRMELLKCNVSAEHEWNARIYIQDWPSEVKQGFKNSSLTKQCNHRYKIYIEGSAWSVSEKYIMACDSVTLYVKPQYYDFFSRGLMPMRHYWPIRNDNKCMSIKFAVAWGNSNEHKVELIRKAGSKFIQEDLTMDNVYDYMFHLLNEYAKLLKYKPKVPPRAVELCSESIACSAQGLSIDFMMESLVKNGTSDVAPCTMPQPYDRSTLDAILKRKEKILRGVEKVEKFYWNWHS</sequence>
<organism evidence="3 4">
    <name type="scientific">Lactuca saligna</name>
    <name type="common">Willowleaf lettuce</name>
    <dbReference type="NCBI Taxonomy" id="75948"/>
    <lineage>
        <taxon>Eukaryota</taxon>
        <taxon>Viridiplantae</taxon>
        <taxon>Streptophyta</taxon>
        <taxon>Embryophyta</taxon>
        <taxon>Tracheophyta</taxon>
        <taxon>Spermatophyta</taxon>
        <taxon>Magnoliopsida</taxon>
        <taxon>eudicotyledons</taxon>
        <taxon>Gunneridae</taxon>
        <taxon>Pentapetalae</taxon>
        <taxon>asterids</taxon>
        <taxon>campanulids</taxon>
        <taxon>Asterales</taxon>
        <taxon>Asteraceae</taxon>
        <taxon>Cichorioideae</taxon>
        <taxon>Cichorieae</taxon>
        <taxon>Lactucinae</taxon>
        <taxon>Lactuca</taxon>
    </lineage>
</organism>
<proteinExistence type="predicted"/>
<protein>
    <recommendedName>
        <fullName evidence="2">Glycosyl transferase CAP10 domain-containing protein</fullName>
    </recommendedName>
</protein>
<reference evidence="3" key="1">
    <citation type="submission" date="2023-04" db="EMBL/GenBank/DDBJ databases">
        <authorList>
            <person name="Vijverberg K."/>
            <person name="Xiong W."/>
            <person name="Schranz E."/>
        </authorList>
    </citation>
    <scope>NUCLEOTIDE SEQUENCE</scope>
</reference>
<feature type="domain" description="Glycosyl transferase CAP10" evidence="2">
    <location>
        <begin position="165"/>
        <end position="415"/>
    </location>
</feature>
<dbReference type="PANTHER" id="PTHR12203:SF90">
    <property type="entry name" value="O-GLUCOSYLTRANSFERASE RUMI HOMOLOG"/>
    <property type="match status" value="1"/>
</dbReference>
<dbReference type="SMART" id="SM00672">
    <property type="entry name" value="CAP10"/>
    <property type="match status" value="1"/>
</dbReference>
<evidence type="ECO:0000313" key="3">
    <source>
        <dbReference type="EMBL" id="CAI9295695.1"/>
    </source>
</evidence>
<dbReference type="Pfam" id="PF05686">
    <property type="entry name" value="Glyco_transf_90"/>
    <property type="match status" value="1"/>
</dbReference>
<accession>A0AA35ZN13</accession>
<dbReference type="InterPro" id="IPR006598">
    <property type="entry name" value="CAP10"/>
</dbReference>
<evidence type="ECO:0000313" key="4">
    <source>
        <dbReference type="Proteomes" id="UP001177003"/>
    </source>
</evidence>
<dbReference type="InterPro" id="IPR051091">
    <property type="entry name" value="O-Glucosyltr/Glycosyltrsf_90"/>
</dbReference>
<keyword evidence="4" id="KW-1185">Reference proteome</keyword>
<keyword evidence="1" id="KW-0472">Membrane</keyword>
<keyword evidence="1" id="KW-0812">Transmembrane</keyword>
<dbReference type="PANTHER" id="PTHR12203">
    <property type="entry name" value="KDEL LYS-ASP-GLU-LEU CONTAINING - RELATED"/>
    <property type="match status" value="1"/>
</dbReference>
<evidence type="ECO:0000259" key="2">
    <source>
        <dbReference type="SMART" id="SM00672"/>
    </source>
</evidence>
<dbReference type="Proteomes" id="UP001177003">
    <property type="component" value="Chromosome 8"/>
</dbReference>
<dbReference type="EMBL" id="OX465084">
    <property type="protein sequence ID" value="CAI9295695.1"/>
    <property type="molecule type" value="Genomic_DNA"/>
</dbReference>